<dbReference type="InterPro" id="IPR046347">
    <property type="entry name" value="bZIP_sf"/>
</dbReference>
<dbReference type="Proteomes" id="UP000016933">
    <property type="component" value="Unassembled WGS sequence"/>
</dbReference>
<dbReference type="OMA" id="HRARHKE"/>
<evidence type="ECO:0008006" key="3">
    <source>
        <dbReference type="Google" id="ProtNLM"/>
    </source>
</evidence>
<dbReference type="AlphaFoldDB" id="N1PGK3"/>
<protein>
    <recommendedName>
        <fullName evidence="3">BZIP domain-containing protein</fullName>
    </recommendedName>
</protein>
<dbReference type="HOGENOM" id="CLU_184135_0_0_1"/>
<accession>N1PGK3</accession>
<organism evidence="1 2">
    <name type="scientific">Dothistroma septosporum (strain NZE10 / CBS 128990)</name>
    <name type="common">Red band needle blight fungus</name>
    <name type="synonym">Mycosphaerella pini</name>
    <dbReference type="NCBI Taxonomy" id="675120"/>
    <lineage>
        <taxon>Eukaryota</taxon>
        <taxon>Fungi</taxon>
        <taxon>Dikarya</taxon>
        <taxon>Ascomycota</taxon>
        <taxon>Pezizomycotina</taxon>
        <taxon>Dothideomycetes</taxon>
        <taxon>Dothideomycetidae</taxon>
        <taxon>Mycosphaerellales</taxon>
        <taxon>Mycosphaerellaceae</taxon>
        <taxon>Dothistroma</taxon>
    </lineage>
</organism>
<dbReference type="SUPFAM" id="SSF57959">
    <property type="entry name" value="Leucine zipper domain"/>
    <property type="match status" value="1"/>
</dbReference>
<dbReference type="OrthoDB" id="4505928at2759"/>
<dbReference type="PANTHER" id="PTHR42070">
    <property type="entry name" value="FILAMENT ASSOCIATED PROTEIN, PUTATIVE (AFU_ORTHOLOGUE AFUA_8G06630)-RELATED"/>
    <property type="match status" value="1"/>
</dbReference>
<proteinExistence type="predicted"/>
<evidence type="ECO:0000313" key="1">
    <source>
        <dbReference type="EMBL" id="EME40461.1"/>
    </source>
</evidence>
<evidence type="ECO:0000313" key="2">
    <source>
        <dbReference type="Proteomes" id="UP000016933"/>
    </source>
</evidence>
<dbReference type="PANTHER" id="PTHR42070:SF1">
    <property type="entry name" value="FILAMENT ASSOCIATED PROTEIN, PUTATIVE (AFU_ORTHOLOGUE AFUA_8G06630)-RELATED"/>
    <property type="match status" value="1"/>
</dbReference>
<dbReference type="eggNOG" id="ENOG502S5YK">
    <property type="taxonomic scope" value="Eukaryota"/>
</dbReference>
<dbReference type="STRING" id="675120.N1PGK3"/>
<name>N1PGK3_DOTSN</name>
<feature type="non-terminal residue" evidence="1">
    <location>
        <position position="1"/>
    </location>
</feature>
<reference evidence="1 2" key="2">
    <citation type="journal article" date="2012" name="PLoS Pathog.">
        <title>Diverse lifestyles and strategies of plant pathogenesis encoded in the genomes of eighteen Dothideomycetes fungi.</title>
        <authorList>
            <person name="Ohm R.A."/>
            <person name="Feau N."/>
            <person name="Henrissat B."/>
            <person name="Schoch C.L."/>
            <person name="Horwitz B.A."/>
            <person name="Barry K.W."/>
            <person name="Condon B.J."/>
            <person name="Copeland A.C."/>
            <person name="Dhillon B."/>
            <person name="Glaser F."/>
            <person name="Hesse C.N."/>
            <person name="Kosti I."/>
            <person name="LaButti K."/>
            <person name="Lindquist E.A."/>
            <person name="Lucas S."/>
            <person name="Salamov A.A."/>
            <person name="Bradshaw R.E."/>
            <person name="Ciuffetti L."/>
            <person name="Hamelin R.C."/>
            <person name="Kema G.H.J."/>
            <person name="Lawrence C."/>
            <person name="Scott J.A."/>
            <person name="Spatafora J.W."/>
            <person name="Turgeon B.G."/>
            <person name="de Wit P.J.G.M."/>
            <person name="Zhong S."/>
            <person name="Goodwin S.B."/>
            <person name="Grigoriev I.V."/>
        </authorList>
    </citation>
    <scope>NUCLEOTIDE SEQUENCE [LARGE SCALE GENOMIC DNA]</scope>
    <source>
        <strain evidence="2">NZE10 / CBS 128990</strain>
    </source>
</reference>
<sequence>RDNQRRSRARRKEYLSELESKYQNCERVGVEANAEIQTAARLVLADNKRLRAMLKSLGISDADI</sequence>
<feature type="non-terminal residue" evidence="1">
    <location>
        <position position="64"/>
    </location>
</feature>
<dbReference type="GO" id="GO:0003700">
    <property type="term" value="F:DNA-binding transcription factor activity"/>
    <property type="evidence" value="ECO:0007669"/>
    <property type="project" value="InterPro"/>
</dbReference>
<gene>
    <name evidence="1" type="ORF">DOTSEDRAFT_101639</name>
</gene>
<dbReference type="EMBL" id="KB446543">
    <property type="protein sequence ID" value="EME40461.1"/>
    <property type="molecule type" value="Genomic_DNA"/>
</dbReference>
<reference evidence="2" key="1">
    <citation type="journal article" date="2012" name="PLoS Genet.">
        <title>The genomes of the fungal plant pathogens Cladosporium fulvum and Dothistroma septosporum reveal adaptation to different hosts and lifestyles but also signatures of common ancestry.</title>
        <authorList>
            <person name="de Wit P.J.G.M."/>
            <person name="van der Burgt A."/>
            <person name="Oekmen B."/>
            <person name="Stergiopoulos I."/>
            <person name="Abd-Elsalam K.A."/>
            <person name="Aerts A.L."/>
            <person name="Bahkali A.H."/>
            <person name="Beenen H.G."/>
            <person name="Chettri P."/>
            <person name="Cox M.P."/>
            <person name="Datema E."/>
            <person name="de Vries R.P."/>
            <person name="Dhillon B."/>
            <person name="Ganley A.R."/>
            <person name="Griffiths S.A."/>
            <person name="Guo Y."/>
            <person name="Hamelin R.C."/>
            <person name="Henrissat B."/>
            <person name="Kabir M.S."/>
            <person name="Jashni M.K."/>
            <person name="Kema G."/>
            <person name="Klaubauf S."/>
            <person name="Lapidus A."/>
            <person name="Levasseur A."/>
            <person name="Lindquist E."/>
            <person name="Mehrabi R."/>
            <person name="Ohm R.A."/>
            <person name="Owen T.J."/>
            <person name="Salamov A."/>
            <person name="Schwelm A."/>
            <person name="Schijlen E."/>
            <person name="Sun H."/>
            <person name="van den Burg H.A."/>
            <person name="van Ham R.C.H.J."/>
            <person name="Zhang S."/>
            <person name="Goodwin S.B."/>
            <person name="Grigoriev I.V."/>
            <person name="Collemare J."/>
            <person name="Bradshaw R.E."/>
        </authorList>
    </citation>
    <scope>NUCLEOTIDE SEQUENCE [LARGE SCALE GENOMIC DNA]</scope>
    <source>
        <strain evidence="2">NZE10 / CBS 128990</strain>
    </source>
</reference>
<keyword evidence="2" id="KW-1185">Reference proteome</keyword>